<dbReference type="PRINTS" id="PR00700">
    <property type="entry name" value="PRTYPHPHTASE"/>
</dbReference>
<dbReference type="GO" id="GO:0043235">
    <property type="term" value="C:receptor complex"/>
    <property type="evidence" value="ECO:0007669"/>
    <property type="project" value="TreeGrafter"/>
</dbReference>
<evidence type="ECO:0000256" key="1">
    <source>
        <dbReference type="ARBA" id="ARBA00022692"/>
    </source>
</evidence>
<dbReference type="PROSITE" id="PS50055">
    <property type="entry name" value="TYR_PHOSPHATASE_PTP"/>
    <property type="match status" value="1"/>
</dbReference>
<keyword evidence="1" id="KW-0812">Transmembrane</keyword>
<keyword evidence="7" id="KW-1185">Reference proteome</keyword>
<keyword evidence="3" id="KW-0325">Glycoprotein</keyword>
<reference evidence="6" key="5">
    <citation type="submission" date="2025-09" db="UniProtKB">
        <authorList>
            <consortium name="Ensembl"/>
        </authorList>
    </citation>
    <scope>IDENTIFICATION</scope>
</reference>
<evidence type="ECO:0000259" key="4">
    <source>
        <dbReference type="PROSITE" id="PS50055"/>
    </source>
</evidence>
<organism evidence="6 7">
    <name type="scientific">Callorhinchus milii</name>
    <name type="common">Ghost shark</name>
    <dbReference type="NCBI Taxonomy" id="7868"/>
    <lineage>
        <taxon>Eukaryota</taxon>
        <taxon>Metazoa</taxon>
        <taxon>Chordata</taxon>
        <taxon>Craniata</taxon>
        <taxon>Vertebrata</taxon>
        <taxon>Chondrichthyes</taxon>
        <taxon>Holocephali</taxon>
        <taxon>Chimaeriformes</taxon>
        <taxon>Callorhinchidae</taxon>
        <taxon>Callorhinchus</taxon>
    </lineage>
</organism>
<protein>
    <submittedName>
        <fullName evidence="6">Phosphatidylinositol phosphatase PTPRQ-like</fullName>
    </submittedName>
</protein>
<feature type="domain" description="Tyrosine-protein phosphatase" evidence="4">
    <location>
        <begin position="1"/>
        <end position="104"/>
    </location>
</feature>
<feature type="domain" description="Tyrosine specific protein phosphatases" evidence="5">
    <location>
        <begin position="24"/>
        <end position="95"/>
    </location>
</feature>
<dbReference type="InParanoid" id="A0A4W3GE64"/>
<dbReference type="AlphaFoldDB" id="A0A4W3GE64"/>
<dbReference type="GO" id="GO:0004725">
    <property type="term" value="F:protein tyrosine phosphatase activity"/>
    <property type="evidence" value="ECO:0007669"/>
    <property type="project" value="InterPro"/>
</dbReference>
<dbReference type="Proteomes" id="UP000314986">
    <property type="component" value="Unassembled WGS sequence"/>
</dbReference>
<dbReference type="GeneTree" id="ENSGT00940000159215"/>
<reference evidence="7" key="1">
    <citation type="journal article" date="2006" name="Science">
        <title>Ancient noncoding elements conserved in the human genome.</title>
        <authorList>
            <person name="Venkatesh B."/>
            <person name="Kirkness E.F."/>
            <person name="Loh Y.H."/>
            <person name="Halpern A.L."/>
            <person name="Lee A.P."/>
            <person name="Johnson J."/>
            <person name="Dandona N."/>
            <person name="Viswanathan L.D."/>
            <person name="Tay A."/>
            <person name="Venter J.C."/>
            <person name="Strausberg R.L."/>
            <person name="Brenner S."/>
        </authorList>
    </citation>
    <scope>NUCLEOTIDE SEQUENCE [LARGE SCALE GENOMIC DNA]</scope>
</reference>
<evidence type="ECO:0000256" key="3">
    <source>
        <dbReference type="ARBA" id="ARBA00023180"/>
    </source>
</evidence>
<accession>A0A4W3GE64</accession>
<dbReference type="InterPro" id="IPR000242">
    <property type="entry name" value="PTP_cat"/>
</dbReference>
<keyword evidence="2" id="KW-0472">Membrane</keyword>
<proteinExistence type="predicted"/>
<dbReference type="SMART" id="SM00404">
    <property type="entry name" value="PTPc_motif"/>
    <property type="match status" value="1"/>
</dbReference>
<evidence type="ECO:0000313" key="6">
    <source>
        <dbReference type="Ensembl" id="ENSCMIP00000001152.1"/>
    </source>
</evidence>
<dbReference type="SUPFAM" id="SSF52799">
    <property type="entry name" value="(Phosphotyrosine protein) phosphatases II"/>
    <property type="match status" value="1"/>
</dbReference>
<dbReference type="PANTHER" id="PTHR46957">
    <property type="entry name" value="CYTOKINE RECEPTOR"/>
    <property type="match status" value="1"/>
</dbReference>
<dbReference type="SMART" id="SM00194">
    <property type="entry name" value="PTPc"/>
    <property type="match status" value="1"/>
</dbReference>
<dbReference type="Pfam" id="PF00102">
    <property type="entry name" value="Y_phosphatase"/>
    <property type="match status" value="1"/>
</dbReference>
<dbReference type="Ensembl" id="ENSCMIT00000001210.1">
    <property type="protein sequence ID" value="ENSCMIP00000001152.1"/>
    <property type="gene ID" value="ENSCMIG00000000774.1"/>
</dbReference>
<keyword evidence="2" id="KW-1133">Transmembrane helix</keyword>
<name>A0A4W3GE64_CALMI</name>
<dbReference type="OMA" id="QDANTSM"/>
<reference evidence="6" key="4">
    <citation type="submission" date="2025-08" db="UniProtKB">
        <authorList>
            <consortium name="Ensembl"/>
        </authorList>
    </citation>
    <scope>IDENTIFICATION</scope>
</reference>
<dbReference type="PROSITE" id="PS50056">
    <property type="entry name" value="TYR_PHOSPHATASE_2"/>
    <property type="match status" value="1"/>
</dbReference>
<dbReference type="InterPro" id="IPR029021">
    <property type="entry name" value="Prot-tyrosine_phosphatase-like"/>
</dbReference>
<evidence type="ECO:0000259" key="5">
    <source>
        <dbReference type="PROSITE" id="PS50056"/>
    </source>
</evidence>
<dbReference type="InterPro" id="IPR050713">
    <property type="entry name" value="RTP_Phos/Ushers"/>
</dbReference>
<reference evidence="7" key="3">
    <citation type="journal article" date="2014" name="Nature">
        <title>Elephant shark genome provides unique insights into gnathostome evolution.</title>
        <authorList>
            <consortium name="International Elephant Shark Genome Sequencing Consortium"/>
            <person name="Venkatesh B."/>
            <person name="Lee A.P."/>
            <person name="Ravi V."/>
            <person name="Maurya A.K."/>
            <person name="Lian M.M."/>
            <person name="Swann J.B."/>
            <person name="Ohta Y."/>
            <person name="Flajnik M.F."/>
            <person name="Sutoh Y."/>
            <person name="Kasahara M."/>
            <person name="Hoon S."/>
            <person name="Gangu V."/>
            <person name="Roy S.W."/>
            <person name="Irimia M."/>
            <person name="Korzh V."/>
            <person name="Kondrychyn I."/>
            <person name="Lim Z.W."/>
            <person name="Tay B.H."/>
            <person name="Tohari S."/>
            <person name="Kong K.W."/>
            <person name="Ho S."/>
            <person name="Lorente-Galdos B."/>
            <person name="Quilez J."/>
            <person name="Marques-Bonet T."/>
            <person name="Raney B.J."/>
            <person name="Ingham P.W."/>
            <person name="Tay A."/>
            <person name="Hillier L.W."/>
            <person name="Minx P."/>
            <person name="Boehm T."/>
            <person name="Wilson R.K."/>
            <person name="Brenner S."/>
            <person name="Warren W.C."/>
        </authorList>
    </citation>
    <scope>NUCLEOTIDE SEQUENCE [LARGE SCALE GENOMIC DNA]</scope>
</reference>
<dbReference type="Gene3D" id="3.90.190.10">
    <property type="entry name" value="Protein tyrosine phosphatase superfamily"/>
    <property type="match status" value="1"/>
</dbReference>
<dbReference type="PANTHER" id="PTHR46957:SF1">
    <property type="entry name" value="PHOSPHATIDYLINOSITOL PHOSPHATASE PTPRQ"/>
    <property type="match status" value="1"/>
</dbReference>
<evidence type="ECO:0000256" key="2">
    <source>
        <dbReference type="ARBA" id="ARBA00022989"/>
    </source>
</evidence>
<sequence>MMVRHFNFSSWPEHGVPECSTTLIHFVKLIRASRANDSTPIVAHCSAGVGRTGVFIALDHLIQHVNHHDFVDIFGLVADLRNERMCMVQNLGQYMFLHQCAVDLLNNKGNSRSLWFVNYSALQKMDSLDAMEGNKRKLVKLNA</sequence>
<dbReference type="InterPro" id="IPR000387">
    <property type="entry name" value="Tyr_Pase_dom"/>
</dbReference>
<evidence type="ECO:0000313" key="7">
    <source>
        <dbReference type="Proteomes" id="UP000314986"/>
    </source>
</evidence>
<reference evidence="7" key="2">
    <citation type="journal article" date="2007" name="PLoS Biol.">
        <title>Survey sequencing and comparative analysis of the elephant shark (Callorhinchus milii) genome.</title>
        <authorList>
            <person name="Venkatesh B."/>
            <person name="Kirkness E.F."/>
            <person name="Loh Y.H."/>
            <person name="Halpern A.L."/>
            <person name="Lee A.P."/>
            <person name="Johnson J."/>
            <person name="Dandona N."/>
            <person name="Viswanathan L.D."/>
            <person name="Tay A."/>
            <person name="Venter J.C."/>
            <person name="Strausberg R.L."/>
            <person name="Brenner S."/>
        </authorList>
    </citation>
    <scope>NUCLEOTIDE SEQUENCE [LARGE SCALE GENOMIC DNA]</scope>
</reference>
<dbReference type="InterPro" id="IPR003595">
    <property type="entry name" value="Tyr_Pase_cat"/>
</dbReference>